<dbReference type="AlphaFoldDB" id="A0A9P4XCB9"/>
<dbReference type="EMBL" id="QLNT01000013">
    <property type="protein sequence ID" value="KAF3068518.1"/>
    <property type="molecule type" value="Genomic_DNA"/>
</dbReference>
<dbReference type="Proteomes" id="UP000801864">
    <property type="component" value="Unassembled WGS sequence"/>
</dbReference>
<comment type="caution">
    <text evidence="1">The sequence shown here is derived from an EMBL/GenBank/DDBJ whole genome shotgun (WGS) entry which is preliminary data.</text>
</comment>
<evidence type="ECO:0000313" key="2">
    <source>
        <dbReference type="Proteomes" id="UP000801864"/>
    </source>
</evidence>
<reference evidence="1 2" key="1">
    <citation type="submission" date="2018-06" db="EMBL/GenBank/DDBJ databases">
        <title>Genome analysis of cellulolytic fungus Trichoderma lentiforme CFAM-422.</title>
        <authorList>
            <person name="Steindorff A.S."/>
            <person name="Formighieri E.F."/>
            <person name="Midorikawa G.E.O."/>
            <person name="Tamietti M.S."/>
            <person name="Ramos E.Z."/>
            <person name="Silva A.S."/>
            <person name="Bon E.P.S."/>
            <person name="Mendes T.D."/>
            <person name="Damaso M.C.T."/>
            <person name="Favaro L.C.L."/>
        </authorList>
    </citation>
    <scope>NUCLEOTIDE SEQUENCE [LARGE SCALE GENOMIC DNA]</scope>
    <source>
        <strain evidence="1 2">CFAM-422</strain>
    </source>
</reference>
<gene>
    <name evidence="1" type="ORF">CFAM422_007779</name>
</gene>
<protein>
    <submittedName>
        <fullName evidence="1">Uncharacterized protein</fullName>
    </submittedName>
</protein>
<accession>A0A9P4XCB9</accession>
<keyword evidence="2" id="KW-1185">Reference proteome</keyword>
<name>A0A9P4XCB9_9HYPO</name>
<evidence type="ECO:0000313" key="1">
    <source>
        <dbReference type="EMBL" id="KAF3068518.1"/>
    </source>
</evidence>
<proteinExistence type="predicted"/>
<organism evidence="1 2">
    <name type="scientific">Trichoderma lentiforme</name>
    <dbReference type="NCBI Taxonomy" id="1567552"/>
    <lineage>
        <taxon>Eukaryota</taxon>
        <taxon>Fungi</taxon>
        <taxon>Dikarya</taxon>
        <taxon>Ascomycota</taxon>
        <taxon>Pezizomycotina</taxon>
        <taxon>Sordariomycetes</taxon>
        <taxon>Hypocreomycetidae</taxon>
        <taxon>Hypocreales</taxon>
        <taxon>Hypocreaceae</taxon>
        <taxon>Trichoderma</taxon>
    </lineage>
</organism>
<sequence length="96" mass="10721">MAVVAEVPRRASKREGLILVGRPEQLYPQVRMYGRQRSATVTSVGQSAQSAYRKGPVLHKHEYVIRGRLRVAGWVRGRSGSDCVSRQPQPGFESTE</sequence>